<evidence type="ECO:0000313" key="2">
    <source>
        <dbReference type="Proteomes" id="UP000253226"/>
    </source>
</evidence>
<name>A0A367W5R5_9PROT</name>
<sequence length="59" mass="6618">MIFPEIPICNRLIRNRPFRILTAHLRQSLAASVKIAAAFSLWANDQAAHVAIFKHAHVA</sequence>
<dbReference type="Proteomes" id="UP000253226">
    <property type="component" value="Unassembled WGS sequence"/>
</dbReference>
<accession>A0A367W5R5</accession>
<dbReference type="EMBL" id="JPWF01000007">
    <property type="protein sequence ID" value="RCK36737.1"/>
    <property type="molecule type" value="Genomic_DNA"/>
</dbReference>
<proteinExistence type="predicted"/>
<evidence type="ECO:0000313" key="1">
    <source>
        <dbReference type="EMBL" id="RCK36737.1"/>
    </source>
</evidence>
<comment type="caution">
    <text evidence="1">The sequence shown here is derived from an EMBL/GenBank/DDBJ whole genome shotgun (WGS) entry which is preliminary data.</text>
</comment>
<gene>
    <name evidence="1" type="ORF">TH19_12510</name>
</gene>
<organism evidence="1 2">
    <name type="scientific">Thalassospira profundimaris</name>
    <dbReference type="NCBI Taxonomy" id="502049"/>
    <lineage>
        <taxon>Bacteria</taxon>
        <taxon>Pseudomonadati</taxon>
        <taxon>Pseudomonadota</taxon>
        <taxon>Alphaproteobacteria</taxon>
        <taxon>Rhodospirillales</taxon>
        <taxon>Thalassospiraceae</taxon>
        <taxon>Thalassospira</taxon>
    </lineage>
</organism>
<reference evidence="1 2" key="1">
    <citation type="submission" date="2014-07" db="EMBL/GenBank/DDBJ databases">
        <title>Draft genome sequence of Thalassospira profundimaris 35.</title>
        <authorList>
            <person name="Lai Q."/>
            <person name="Shao Z."/>
        </authorList>
    </citation>
    <scope>NUCLEOTIDE SEQUENCE [LARGE SCALE GENOMIC DNA]</scope>
    <source>
        <strain evidence="1 2">35</strain>
    </source>
</reference>
<dbReference type="AlphaFoldDB" id="A0A367W5R5"/>
<protein>
    <submittedName>
        <fullName evidence="1">Uncharacterized protein</fullName>
    </submittedName>
</protein>